<evidence type="ECO:0000313" key="1">
    <source>
        <dbReference type="EMBL" id="KAG2486803.1"/>
    </source>
</evidence>
<accession>A0A835XPW6</accession>
<dbReference type="OrthoDB" id="530572at2759"/>
<dbReference type="Proteomes" id="UP000612055">
    <property type="component" value="Unassembled WGS sequence"/>
</dbReference>
<gene>
    <name evidence="1" type="ORF">HYH03_014602</name>
</gene>
<organism evidence="1 2">
    <name type="scientific">Edaphochlamys debaryana</name>
    <dbReference type="NCBI Taxonomy" id="47281"/>
    <lineage>
        <taxon>Eukaryota</taxon>
        <taxon>Viridiplantae</taxon>
        <taxon>Chlorophyta</taxon>
        <taxon>core chlorophytes</taxon>
        <taxon>Chlorophyceae</taxon>
        <taxon>CS clade</taxon>
        <taxon>Chlamydomonadales</taxon>
        <taxon>Chlamydomonadales incertae sedis</taxon>
        <taxon>Edaphochlamys</taxon>
    </lineage>
</organism>
<comment type="caution">
    <text evidence="1">The sequence shown here is derived from an EMBL/GenBank/DDBJ whole genome shotgun (WGS) entry which is preliminary data.</text>
</comment>
<evidence type="ECO:0000313" key="2">
    <source>
        <dbReference type="Proteomes" id="UP000612055"/>
    </source>
</evidence>
<proteinExistence type="predicted"/>
<dbReference type="AlphaFoldDB" id="A0A835XPW6"/>
<sequence length="236" mass="26986">MDALNQIPSHLVRGENYGALHNMLQAAGLLNQSVNARNQAMFKWQHAEDFRTVKAKYHQAAVRHKLPFFSDITEGRVLAATRAWYNVLYGHFGKDVVSGFKEVRFCCGTVGGSFPVESCEEQFGELVGFLGRLCVRPKFIFCTRRSTSFEDNRKLYAMREESNRPPEDVFMRGVNLTIALYDDYSARNPTRAFRLYTEDMFDPTVNATLAQNMLRFLGERPTKISFARMPGWSSGR</sequence>
<keyword evidence="2" id="KW-1185">Reference proteome</keyword>
<protein>
    <submittedName>
        <fullName evidence="1">Uncharacterized protein</fullName>
    </submittedName>
</protein>
<reference evidence="1" key="1">
    <citation type="journal article" date="2020" name="bioRxiv">
        <title>Comparative genomics of Chlamydomonas.</title>
        <authorList>
            <person name="Craig R.J."/>
            <person name="Hasan A.R."/>
            <person name="Ness R.W."/>
            <person name="Keightley P.D."/>
        </authorList>
    </citation>
    <scope>NUCLEOTIDE SEQUENCE</scope>
    <source>
        <strain evidence="1">CCAP 11/70</strain>
    </source>
</reference>
<name>A0A835XPW6_9CHLO</name>
<dbReference type="EMBL" id="JAEHOE010000107">
    <property type="protein sequence ID" value="KAG2486803.1"/>
    <property type="molecule type" value="Genomic_DNA"/>
</dbReference>